<dbReference type="InterPro" id="IPR016181">
    <property type="entry name" value="Acyl_CoA_acyltransferase"/>
</dbReference>
<protein>
    <submittedName>
        <fullName evidence="2">GNAT family N-acetyltransferase</fullName>
    </submittedName>
</protein>
<dbReference type="PROSITE" id="PS51186">
    <property type="entry name" value="GNAT"/>
    <property type="match status" value="1"/>
</dbReference>
<dbReference type="PANTHER" id="PTHR43233">
    <property type="entry name" value="FAMILY N-ACETYLTRANSFERASE, PUTATIVE (AFU_ORTHOLOGUE AFUA_6G03350)-RELATED"/>
    <property type="match status" value="1"/>
</dbReference>
<comment type="caution">
    <text evidence="2">The sequence shown here is derived from an EMBL/GenBank/DDBJ whole genome shotgun (WGS) entry which is preliminary data.</text>
</comment>
<evidence type="ECO:0000259" key="1">
    <source>
        <dbReference type="PROSITE" id="PS51186"/>
    </source>
</evidence>
<dbReference type="RefSeq" id="WP_200587267.1">
    <property type="nucleotide sequence ID" value="NZ_JAEHFY010000020.1"/>
</dbReference>
<evidence type="ECO:0000313" key="3">
    <source>
        <dbReference type="Proteomes" id="UP000660024"/>
    </source>
</evidence>
<reference evidence="2 3" key="1">
    <citation type="submission" date="2020-12" db="EMBL/GenBank/DDBJ databases">
        <title>Bacterial novel species Pedobacter sp. SD-b isolated from soil.</title>
        <authorList>
            <person name="Jung H.-Y."/>
        </authorList>
    </citation>
    <scope>NUCLEOTIDE SEQUENCE [LARGE SCALE GENOMIC DNA]</scope>
    <source>
        <strain evidence="2 3">SD-b</strain>
    </source>
</reference>
<dbReference type="PANTHER" id="PTHR43233:SF1">
    <property type="entry name" value="FAMILY N-ACETYLTRANSFERASE, PUTATIVE (AFU_ORTHOLOGUE AFUA_6G03350)-RELATED"/>
    <property type="match status" value="1"/>
</dbReference>
<name>A0ABS1BME9_9SPHI</name>
<dbReference type="Gene3D" id="3.40.630.30">
    <property type="match status" value="1"/>
</dbReference>
<dbReference type="InterPro" id="IPR000182">
    <property type="entry name" value="GNAT_dom"/>
</dbReference>
<dbReference type="Pfam" id="PF13508">
    <property type="entry name" value="Acetyltransf_7"/>
    <property type="match status" value="1"/>
</dbReference>
<evidence type="ECO:0000313" key="2">
    <source>
        <dbReference type="EMBL" id="MBK0383978.1"/>
    </source>
</evidence>
<dbReference type="EMBL" id="JAEHFY010000020">
    <property type="protein sequence ID" value="MBK0383978.1"/>
    <property type="molecule type" value="Genomic_DNA"/>
</dbReference>
<dbReference type="Proteomes" id="UP000660024">
    <property type="component" value="Unassembled WGS sequence"/>
</dbReference>
<organism evidence="2 3">
    <name type="scientific">Pedobacter segetis</name>
    <dbReference type="NCBI Taxonomy" id="2793069"/>
    <lineage>
        <taxon>Bacteria</taxon>
        <taxon>Pseudomonadati</taxon>
        <taxon>Bacteroidota</taxon>
        <taxon>Sphingobacteriia</taxon>
        <taxon>Sphingobacteriales</taxon>
        <taxon>Sphingobacteriaceae</taxon>
        <taxon>Pedobacter</taxon>
    </lineage>
</organism>
<proteinExistence type="predicted"/>
<keyword evidence="3" id="KW-1185">Reference proteome</keyword>
<dbReference type="CDD" id="cd04301">
    <property type="entry name" value="NAT_SF"/>
    <property type="match status" value="1"/>
</dbReference>
<dbReference type="SUPFAM" id="SSF55729">
    <property type="entry name" value="Acyl-CoA N-acyltransferases (Nat)"/>
    <property type="match status" value="1"/>
</dbReference>
<accession>A0ABS1BME9</accession>
<sequence>METIINDEVYLKKGYFINTDKSLLKLDYIYQYLSEESYWAKGLSREKFETSIKGSTCFGVFLQEKQIGFARVISDKSTFAYLADVFIDKHFRKQGLSKWLVQTIINHKDFEGIRRFLLATADAHQLYKKFGFEPLNQPDRFMQKFKPYQTSSS</sequence>
<gene>
    <name evidence="2" type="ORF">I5M32_13500</name>
</gene>
<dbReference type="InterPro" id="IPR053144">
    <property type="entry name" value="Acetyltransferase_Butenolide"/>
</dbReference>
<feature type="domain" description="N-acetyltransferase" evidence="1">
    <location>
        <begin position="15"/>
        <end position="147"/>
    </location>
</feature>